<proteinExistence type="predicted"/>
<evidence type="ECO:0000313" key="3">
    <source>
        <dbReference type="Proteomes" id="UP000500895"/>
    </source>
</evidence>
<dbReference type="RefSeq" id="WP_166466934.1">
    <property type="nucleotide sequence ID" value="NZ_CP050066.2"/>
</dbReference>
<protein>
    <submittedName>
        <fullName evidence="2">Uncharacterized protein</fullName>
    </submittedName>
</protein>
<keyword evidence="1" id="KW-1133">Transmembrane helix</keyword>
<name>A0A6G8ZZF9_9BRAD</name>
<feature type="transmembrane region" description="Helical" evidence="1">
    <location>
        <begin position="20"/>
        <end position="42"/>
    </location>
</feature>
<dbReference type="AlphaFoldDB" id="A0A6G8ZZF9"/>
<keyword evidence="1" id="KW-0812">Transmembrane</keyword>
<gene>
    <name evidence="2" type="ORF">HAV00_04815</name>
</gene>
<evidence type="ECO:0000313" key="2">
    <source>
        <dbReference type="EMBL" id="QIP05612.1"/>
    </source>
</evidence>
<reference evidence="2 3" key="1">
    <citation type="journal article" date="2020" name="Int. J. Syst. Evol. Microbiol.">
        <title>Description and complete genome sequences of Bradyrhizobium symbiodeficiens sp. nov., a non-symbiotic bacterium associated with legumes native to Canada.</title>
        <authorList>
            <person name="Bromfield E.S.P."/>
            <person name="Cloutier S."/>
            <person name="Nguyen H.D.T."/>
        </authorList>
    </citation>
    <scope>NUCLEOTIDE SEQUENCE [LARGE SCALE GENOMIC DNA]</scope>
    <source>
        <strain evidence="2 3">101S1MB</strain>
    </source>
</reference>
<dbReference type="Proteomes" id="UP000500895">
    <property type="component" value="Chromosome"/>
</dbReference>
<feature type="transmembrane region" description="Helical" evidence="1">
    <location>
        <begin position="48"/>
        <end position="68"/>
    </location>
</feature>
<keyword evidence="1" id="KW-0472">Membrane</keyword>
<sequence>MRAVAALRCVPKSRPKELRWSIYGVVAGVLVGASLGGIGVAIHGGAFGFPAAVVLGTIGGVIGNRIGLEKDRAVWGK</sequence>
<dbReference type="EMBL" id="CP050066">
    <property type="protein sequence ID" value="QIP05612.1"/>
    <property type="molecule type" value="Genomic_DNA"/>
</dbReference>
<organism evidence="2 3">
    <name type="scientific">Bradyrhizobium symbiodeficiens</name>
    <dbReference type="NCBI Taxonomy" id="1404367"/>
    <lineage>
        <taxon>Bacteria</taxon>
        <taxon>Pseudomonadati</taxon>
        <taxon>Pseudomonadota</taxon>
        <taxon>Alphaproteobacteria</taxon>
        <taxon>Hyphomicrobiales</taxon>
        <taxon>Nitrobacteraceae</taxon>
        <taxon>Bradyrhizobium</taxon>
    </lineage>
</organism>
<accession>A0A6G8ZZF9</accession>
<evidence type="ECO:0000256" key="1">
    <source>
        <dbReference type="SAM" id="Phobius"/>
    </source>
</evidence>